<dbReference type="Proteomes" id="UP001602370">
    <property type="component" value="Unassembled WGS sequence"/>
</dbReference>
<sequence length="67" mass="7343">MYSGRPEDLARREQQAAALAAEIAALMTRIDALGIGQCLPAQGRIAGPGFDIRRTTDRGWTTWSARR</sequence>
<proteinExistence type="predicted"/>
<gene>
    <name evidence="1" type="ORF">ACFY8C_38415</name>
</gene>
<dbReference type="RefSeq" id="WP_388311976.1">
    <property type="nucleotide sequence ID" value="NZ_JBIBDZ010000019.1"/>
</dbReference>
<keyword evidence="2" id="KW-1185">Reference proteome</keyword>
<dbReference type="EMBL" id="JBIBDZ010000019">
    <property type="protein sequence ID" value="MFF5924159.1"/>
    <property type="molecule type" value="Genomic_DNA"/>
</dbReference>
<organism evidence="1 2">
    <name type="scientific">Streptomyces flavochromogenes</name>
    <dbReference type="NCBI Taxonomy" id="68199"/>
    <lineage>
        <taxon>Bacteria</taxon>
        <taxon>Bacillati</taxon>
        <taxon>Actinomycetota</taxon>
        <taxon>Actinomycetes</taxon>
        <taxon>Kitasatosporales</taxon>
        <taxon>Streptomycetaceae</taxon>
        <taxon>Streptomyces</taxon>
    </lineage>
</organism>
<name>A0ABW6Y320_9ACTN</name>
<evidence type="ECO:0000313" key="2">
    <source>
        <dbReference type="Proteomes" id="UP001602370"/>
    </source>
</evidence>
<accession>A0ABW6Y320</accession>
<evidence type="ECO:0000313" key="1">
    <source>
        <dbReference type="EMBL" id="MFF5924159.1"/>
    </source>
</evidence>
<reference evidence="1 2" key="1">
    <citation type="submission" date="2024-10" db="EMBL/GenBank/DDBJ databases">
        <title>The Natural Products Discovery Center: Release of the First 8490 Sequenced Strains for Exploring Actinobacteria Biosynthetic Diversity.</title>
        <authorList>
            <person name="Kalkreuter E."/>
            <person name="Kautsar S.A."/>
            <person name="Yang D."/>
            <person name="Bader C.D."/>
            <person name="Teijaro C.N."/>
            <person name="Fluegel L."/>
            <person name="Davis C.M."/>
            <person name="Simpson J.R."/>
            <person name="Lauterbach L."/>
            <person name="Steele A.D."/>
            <person name="Gui C."/>
            <person name="Meng S."/>
            <person name="Li G."/>
            <person name="Viehrig K."/>
            <person name="Ye F."/>
            <person name="Su P."/>
            <person name="Kiefer A.F."/>
            <person name="Nichols A."/>
            <person name="Cepeda A.J."/>
            <person name="Yan W."/>
            <person name="Fan B."/>
            <person name="Jiang Y."/>
            <person name="Adhikari A."/>
            <person name="Zheng C.-J."/>
            <person name="Schuster L."/>
            <person name="Cowan T.M."/>
            <person name="Smanski M.J."/>
            <person name="Chevrette M.G."/>
            <person name="De Carvalho L.P.S."/>
            <person name="Shen B."/>
        </authorList>
    </citation>
    <scope>NUCLEOTIDE SEQUENCE [LARGE SCALE GENOMIC DNA]</scope>
    <source>
        <strain evidence="1 2">NPDC012605</strain>
    </source>
</reference>
<protein>
    <submittedName>
        <fullName evidence="1">Uncharacterized protein</fullName>
    </submittedName>
</protein>
<comment type="caution">
    <text evidence="1">The sequence shown here is derived from an EMBL/GenBank/DDBJ whole genome shotgun (WGS) entry which is preliminary data.</text>
</comment>